<keyword evidence="3" id="KW-1185">Reference proteome</keyword>
<gene>
    <name evidence="2" type="ORF">FN846DRAFT_906535</name>
</gene>
<organism evidence="2 3">
    <name type="scientific">Sphaerosporella brunnea</name>
    <dbReference type="NCBI Taxonomy" id="1250544"/>
    <lineage>
        <taxon>Eukaryota</taxon>
        <taxon>Fungi</taxon>
        <taxon>Dikarya</taxon>
        <taxon>Ascomycota</taxon>
        <taxon>Pezizomycotina</taxon>
        <taxon>Pezizomycetes</taxon>
        <taxon>Pezizales</taxon>
        <taxon>Pyronemataceae</taxon>
        <taxon>Sphaerosporella</taxon>
    </lineage>
</organism>
<sequence length="162" mass="17756">MPLSTCEPTRRRHVYRPNANCHPRSSSFAAPLHIPNVSCTFVREIQTTKPAAVLLVALPDWTNRILKLFPPPRPSCPRDPCLRECTAFAPQRRWRPLLPRLDQNHLVAPAAARLHRLAQRLQAAQTPARPTARLDSGRYDADGDASAAVGASGASGRPGAHP</sequence>
<evidence type="ECO:0000313" key="3">
    <source>
        <dbReference type="Proteomes" id="UP000326924"/>
    </source>
</evidence>
<dbReference type="AlphaFoldDB" id="A0A5J5EY45"/>
<comment type="caution">
    <text evidence="2">The sequence shown here is derived from an EMBL/GenBank/DDBJ whole genome shotgun (WGS) entry which is preliminary data.</text>
</comment>
<evidence type="ECO:0000256" key="1">
    <source>
        <dbReference type="SAM" id="MobiDB-lite"/>
    </source>
</evidence>
<protein>
    <submittedName>
        <fullName evidence="2">Uncharacterized protein</fullName>
    </submittedName>
</protein>
<dbReference type="Proteomes" id="UP000326924">
    <property type="component" value="Unassembled WGS sequence"/>
</dbReference>
<feature type="compositionally biased region" description="Low complexity" evidence="1">
    <location>
        <begin position="144"/>
        <end position="162"/>
    </location>
</feature>
<evidence type="ECO:0000313" key="2">
    <source>
        <dbReference type="EMBL" id="KAA8907597.1"/>
    </source>
</evidence>
<dbReference type="EMBL" id="VXIS01000077">
    <property type="protein sequence ID" value="KAA8907597.1"/>
    <property type="molecule type" value="Genomic_DNA"/>
</dbReference>
<feature type="compositionally biased region" description="Low complexity" evidence="1">
    <location>
        <begin position="121"/>
        <end position="130"/>
    </location>
</feature>
<dbReference type="InParanoid" id="A0A5J5EY45"/>
<accession>A0A5J5EY45</accession>
<name>A0A5J5EY45_9PEZI</name>
<proteinExistence type="predicted"/>
<feature type="region of interest" description="Disordered" evidence="1">
    <location>
        <begin position="121"/>
        <end position="162"/>
    </location>
</feature>
<reference evidence="2 3" key="1">
    <citation type="submission" date="2019-09" db="EMBL/GenBank/DDBJ databases">
        <title>Draft genome of the ectomycorrhizal ascomycete Sphaerosporella brunnea.</title>
        <authorList>
            <consortium name="DOE Joint Genome Institute"/>
            <person name="Benucci G.M."/>
            <person name="Marozzi G."/>
            <person name="Antonielli L."/>
            <person name="Sanchez S."/>
            <person name="Marco P."/>
            <person name="Wang X."/>
            <person name="Falini L.B."/>
            <person name="Barry K."/>
            <person name="Haridas S."/>
            <person name="Lipzen A."/>
            <person name="Labutti K."/>
            <person name="Grigoriev I.V."/>
            <person name="Murat C."/>
            <person name="Martin F."/>
            <person name="Albertini E."/>
            <person name="Donnini D."/>
            <person name="Bonito G."/>
        </authorList>
    </citation>
    <scope>NUCLEOTIDE SEQUENCE [LARGE SCALE GENOMIC DNA]</scope>
    <source>
        <strain evidence="2 3">Sb_GMNB300</strain>
    </source>
</reference>